<feature type="transmembrane region" description="Helical" evidence="2">
    <location>
        <begin position="127"/>
        <end position="146"/>
    </location>
</feature>
<evidence type="ECO:0000313" key="3">
    <source>
        <dbReference type="EMBL" id="GAA1867174.1"/>
    </source>
</evidence>
<feature type="transmembrane region" description="Helical" evidence="2">
    <location>
        <begin position="345"/>
        <end position="364"/>
    </location>
</feature>
<dbReference type="Proteomes" id="UP001501094">
    <property type="component" value="Unassembled WGS sequence"/>
</dbReference>
<sequence>MLTPERVRTAPRHLRAIAGAAAVPAVVTLLVTSAYVVYSLWQWRTFTVKSWDLGIFTQMYQGYASGGVPIVAIKGQDFNLLGDHFHPLLAVFTPVYALFPSALTLLVVQGACFGIAGGIVAWAAHRLIGPVSGTLIGLACGLSWGLQYAVDAQFHEIALAVPLLAGSLAAVVTRHWRWACGIAAFLPFVKEDQGLTVAGIGVVLVLLRQRRLGIALTLWGLLWFALAVFVVLPWLNPEEAWEYGKYLTGGDDAPDPAPGPPFNLFAPQKALTMTLLAVATAGMMFRSPVALVLLPTLAWRFVSTNESYWAPDWHYSAVLMPVAFMAAVDGIARARAASSSDWERWWARLAPVAIGVACVAIAFLKPLPLTQVKEPGLLTPDPRAAAVEDVLGRIPDDATVLSDLSLMNYAVGDHELYWIGTANPVPDYVLAGPTSTGPNQGWLTAVDMAVALHPGVAFELVVERDGYSLARRTGDDVVEVTPEPVPPEAPPANGH</sequence>
<keyword evidence="2" id="KW-0812">Transmembrane</keyword>
<feature type="transmembrane region" description="Helical" evidence="2">
    <location>
        <begin position="152"/>
        <end position="172"/>
    </location>
</feature>
<protein>
    <submittedName>
        <fullName evidence="3">DUF2079 domain-containing protein</fullName>
    </submittedName>
</protein>
<feature type="transmembrane region" description="Helical" evidence="2">
    <location>
        <begin position="95"/>
        <end position="120"/>
    </location>
</feature>
<keyword evidence="4" id="KW-1185">Reference proteome</keyword>
<reference evidence="4" key="1">
    <citation type="journal article" date="2019" name="Int. J. Syst. Evol. Microbiol.">
        <title>The Global Catalogue of Microorganisms (GCM) 10K type strain sequencing project: providing services to taxonomists for standard genome sequencing and annotation.</title>
        <authorList>
            <consortium name="The Broad Institute Genomics Platform"/>
            <consortium name="The Broad Institute Genome Sequencing Center for Infectious Disease"/>
            <person name="Wu L."/>
            <person name="Ma J."/>
        </authorList>
    </citation>
    <scope>NUCLEOTIDE SEQUENCE [LARGE SCALE GENOMIC DNA]</scope>
    <source>
        <strain evidence="4">JCM 14326</strain>
    </source>
</reference>
<accession>A0ABP4ZSI1</accession>
<keyword evidence="2" id="KW-0472">Membrane</keyword>
<proteinExistence type="predicted"/>
<feature type="compositionally biased region" description="Pro residues" evidence="1">
    <location>
        <begin position="483"/>
        <end position="495"/>
    </location>
</feature>
<evidence type="ECO:0000256" key="2">
    <source>
        <dbReference type="SAM" id="Phobius"/>
    </source>
</evidence>
<dbReference type="Pfam" id="PF09852">
    <property type="entry name" value="DUF2079"/>
    <property type="match status" value="1"/>
</dbReference>
<gene>
    <name evidence="3" type="ORF">GCM10009751_26720</name>
</gene>
<keyword evidence="2" id="KW-1133">Transmembrane helix</keyword>
<dbReference type="EMBL" id="BAAANL010000005">
    <property type="protein sequence ID" value="GAA1867174.1"/>
    <property type="molecule type" value="Genomic_DNA"/>
</dbReference>
<dbReference type="InterPro" id="IPR018650">
    <property type="entry name" value="STSV1_Orf64"/>
</dbReference>
<comment type="caution">
    <text evidence="3">The sequence shown here is derived from an EMBL/GenBank/DDBJ whole genome shotgun (WGS) entry which is preliminary data.</text>
</comment>
<feature type="region of interest" description="Disordered" evidence="1">
    <location>
        <begin position="473"/>
        <end position="495"/>
    </location>
</feature>
<feature type="transmembrane region" description="Helical" evidence="2">
    <location>
        <begin position="214"/>
        <end position="235"/>
    </location>
</feature>
<evidence type="ECO:0000256" key="1">
    <source>
        <dbReference type="SAM" id="MobiDB-lite"/>
    </source>
</evidence>
<feature type="transmembrane region" description="Helical" evidence="2">
    <location>
        <begin position="270"/>
        <end position="294"/>
    </location>
</feature>
<feature type="transmembrane region" description="Helical" evidence="2">
    <location>
        <begin position="16"/>
        <end position="41"/>
    </location>
</feature>
<name>A0ABP4ZSI1_9MICO</name>
<organism evidence="3 4">
    <name type="scientific">Myceligenerans crystallogenes</name>
    <dbReference type="NCBI Taxonomy" id="316335"/>
    <lineage>
        <taxon>Bacteria</taxon>
        <taxon>Bacillati</taxon>
        <taxon>Actinomycetota</taxon>
        <taxon>Actinomycetes</taxon>
        <taxon>Micrococcales</taxon>
        <taxon>Promicromonosporaceae</taxon>
        <taxon>Myceligenerans</taxon>
    </lineage>
</organism>
<evidence type="ECO:0000313" key="4">
    <source>
        <dbReference type="Proteomes" id="UP001501094"/>
    </source>
</evidence>